<dbReference type="EnsemblPlants" id="evm.model.07.679">
    <property type="protein sequence ID" value="cds.evm.model.07.679"/>
    <property type="gene ID" value="evm.TU.07.679"/>
</dbReference>
<proteinExistence type="predicted"/>
<name>A0A803Q602_CANSA</name>
<sequence>MLVSDSQMWMSNYSVGAYLHREVGCCLWRFQCIILERELHPWPVLKEWFEPVVTRWEKAQTLAHGRMRSTETRATSLKVLSVCRWALDIRLTGKIPNLIS</sequence>
<dbReference type="AlphaFoldDB" id="A0A803Q602"/>
<evidence type="ECO:0000313" key="1">
    <source>
        <dbReference type="EnsemblPlants" id="cds.evm.model.07.679"/>
    </source>
</evidence>
<dbReference type="EMBL" id="UZAU01000640">
    <property type="status" value="NOT_ANNOTATED_CDS"/>
    <property type="molecule type" value="Genomic_DNA"/>
</dbReference>
<dbReference type="Proteomes" id="UP000596661">
    <property type="component" value="Chromosome 7"/>
</dbReference>
<dbReference type="Gramene" id="evm.model.07.679">
    <property type="protein sequence ID" value="cds.evm.model.07.679"/>
    <property type="gene ID" value="evm.TU.07.679"/>
</dbReference>
<protein>
    <submittedName>
        <fullName evidence="1">Uncharacterized protein</fullName>
    </submittedName>
</protein>
<keyword evidence="2" id="KW-1185">Reference proteome</keyword>
<reference evidence="1" key="2">
    <citation type="submission" date="2021-03" db="UniProtKB">
        <authorList>
            <consortium name="EnsemblPlants"/>
        </authorList>
    </citation>
    <scope>IDENTIFICATION</scope>
</reference>
<evidence type="ECO:0000313" key="2">
    <source>
        <dbReference type="Proteomes" id="UP000596661"/>
    </source>
</evidence>
<accession>A0A803Q602</accession>
<organism evidence="1 2">
    <name type="scientific">Cannabis sativa</name>
    <name type="common">Hemp</name>
    <name type="synonym">Marijuana</name>
    <dbReference type="NCBI Taxonomy" id="3483"/>
    <lineage>
        <taxon>Eukaryota</taxon>
        <taxon>Viridiplantae</taxon>
        <taxon>Streptophyta</taxon>
        <taxon>Embryophyta</taxon>
        <taxon>Tracheophyta</taxon>
        <taxon>Spermatophyta</taxon>
        <taxon>Magnoliopsida</taxon>
        <taxon>eudicotyledons</taxon>
        <taxon>Gunneridae</taxon>
        <taxon>Pentapetalae</taxon>
        <taxon>rosids</taxon>
        <taxon>fabids</taxon>
        <taxon>Rosales</taxon>
        <taxon>Cannabaceae</taxon>
        <taxon>Cannabis</taxon>
    </lineage>
</organism>
<reference evidence="1" key="1">
    <citation type="submission" date="2018-11" db="EMBL/GenBank/DDBJ databases">
        <authorList>
            <person name="Grassa J C."/>
        </authorList>
    </citation>
    <scope>NUCLEOTIDE SEQUENCE [LARGE SCALE GENOMIC DNA]</scope>
</reference>